<feature type="region of interest" description="Disordered" evidence="6">
    <location>
        <begin position="284"/>
        <end position="305"/>
    </location>
</feature>
<keyword evidence="3 7" id="KW-0812">Transmembrane</keyword>
<evidence type="ECO:0000313" key="9">
    <source>
        <dbReference type="EMBL" id="EKD13958.1"/>
    </source>
</evidence>
<reference evidence="9 10" key="1">
    <citation type="journal article" date="2012" name="BMC Genomics">
        <title>Sequencing the genome of Marssonina brunnea reveals fungus-poplar co-evolution.</title>
        <authorList>
            <person name="Zhu S."/>
            <person name="Cao Y.-Z."/>
            <person name="Jiang C."/>
            <person name="Tan B.-Y."/>
            <person name="Wang Z."/>
            <person name="Feng S."/>
            <person name="Zhang L."/>
            <person name="Su X.-H."/>
            <person name="Brejova B."/>
            <person name="Vinar T."/>
            <person name="Xu M."/>
            <person name="Wang M.-X."/>
            <person name="Zhang S.-G."/>
            <person name="Huang M.-R."/>
            <person name="Wu R."/>
            <person name="Zhou Y."/>
        </authorList>
    </citation>
    <scope>NUCLEOTIDE SEQUENCE [LARGE SCALE GENOMIC DNA]</scope>
    <source>
        <strain evidence="9 10">MB_m1</strain>
    </source>
</reference>
<gene>
    <name evidence="9" type="ORF">MBM_08159</name>
</gene>
<dbReference type="InParanoid" id="K1WZ91"/>
<feature type="transmembrane region" description="Helical" evidence="7">
    <location>
        <begin position="208"/>
        <end position="229"/>
    </location>
</feature>
<dbReference type="FunFam" id="1.20.144.10:FF:000017">
    <property type="entry name" value="Diacylglycerol pyrophosphate phosphatase 1"/>
    <property type="match status" value="1"/>
</dbReference>
<evidence type="ECO:0000313" key="10">
    <source>
        <dbReference type="Proteomes" id="UP000006753"/>
    </source>
</evidence>
<dbReference type="InterPro" id="IPR000326">
    <property type="entry name" value="PAP2/HPO"/>
</dbReference>
<dbReference type="GO" id="GO:0008195">
    <property type="term" value="F:phosphatidate phosphatase activity"/>
    <property type="evidence" value="ECO:0007669"/>
    <property type="project" value="EnsemblFungi"/>
</dbReference>
<dbReference type="Gene3D" id="1.20.144.10">
    <property type="entry name" value="Phosphatidic acid phosphatase type 2/haloperoxidase"/>
    <property type="match status" value="1"/>
</dbReference>
<feature type="transmembrane region" description="Helical" evidence="7">
    <location>
        <begin position="236"/>
        <end position="254"/>
    </location>
</feature>
<evidence type="ECO:0000256" key="2">
    <source>
        <dbReference type="ARBA" id="ARBA00008816"/>
    </source>
</evidence>
<sequence>MARKAPAPSRVQGLAAQTGCVGSMARFWEKTYAPDYLGLALLFTSYLLLVFLVQPFHRMFFINNINIQYPHALVERVPVKWGIVYGAIVPLFVLVVWLSASRAGVHKFHVTILGLLISIFLTLFITDSIKNAVGRPRPDLIARCKPAPGTPDNVLVTVDVCTETDSHTLHDGWRSFPSGHSSFAFSGLGFLALFFAGQMHVFRPRTDLSKALLAIAPLLGAALIAISRCEDYRHDVYDVTCGSVLGMTIAYFSYRRYYPRLHSAKCDEPFQSRESSFNEGFAKIKTDEEAAGPAKDLELSDDEIN</sequence>
<feature type="transmembrane region" description="Helical" evidence="7">
    <location>
        <begin position="77"/>
        <end position="100"/>
    </location>
</feature>
<dbReference type="OMA" id="WFSYRRY"/>
<evidence type="ECO:0000256" key="3">
    <source>
        <dbReference type="ARBA" id="ARBA00022692"/>
    </source>
</evidence>
<evidence type="ECO:0000256" key="4">
    <source>
        <dbReference type="ARBA" id="ARBA00022989"/>
    </source>
</evidence>
<dbReference type="PANTHER" id="PTHR10165">
    <property type="entry name" value="LIPID PHOSPHATE PHOSPHATASE"/>
    <property type="match status" value="1"/>
</dbReference>
<dbReference type="InterPro" id="IPR043216">
    <property type="entry name" value="PAP-like"/>
</dbReference>
<proteinExistence type="inferred from homology"/>
<evidence type="ECO:0000259" key="8">
    <source>
        <dbReference type="SMART" id="SM00014"/>
    </source>
</evidence>
<dbReference type="RefSeq" id="XP_007296048.1">
    <property type="nucleotide sequence ID" value="XM_007295986.1"/>
</dbReference>
<dbReference type="GO" id="GO:0046839">
    <property type="term" value="P:phospholipid dephosphorylation"/>
    <property type="evidence" value="ECO:0007669"/>
    <property type="project" value="TreeGrafter"/>
</dbReference>
<feature type="transmembrane region" description="Helical" evidence="7">
    <location>
        <begin position="106"/>
        <end position="125"/>
    </location>
</feature>
<dbReference type="Pfam" id="PF01569">
    <property type="entry name" value="PAP2"/>
    <property type="match status" value="1"/>
</dbReference>
<name>K1WZ91_MARBU</name>
<dbReference type="GO" id="GO:0000810">
    <property type="term" value="F:diacylglycerol diphosphate phosphatase activity"/>
    <property type="evidence" value="ECO:0007669"/>
    <property type="project" value="EnsemblFungi"/>
</dbReference>
<comment type="subcellular location">
    <subcellularLocation>
        <location evidence="1">Membrane</location>
        <topology evidence="1">Multi-pass membrane protein</topology>
    </subcellularLocation>
</comment>
<keyword evidence="4 7" id="KW-1133">Transmembrane helix</keyword>
<dbReference type="GO" id="GO:0042802">
    <property type="term" value="F:identical protein binding"/>
    <property type="evidence" value="ECO:0007669"/>
    <property type="project" value="EnsemblFungi"/>
</dbReference>
<protein>
    <submittedName>
        <fullName evidence="9">PAP2 domain protein</fullName>
    </submittedName>
</protein>
<keyword evidence="10" id="KW-1185">Reference proteome</keyword>
<dbReference type="GO" id="GO:0045121">
    <property type="term" value="C:membrane raft"/>
    <property type="evidence" value="ECO:0007669"/>
    <property type="project" value="EnsemblFungi"/>
</dbReference>
<dbReference type="SUPFAM" id="SSF48317">
    <property type="entry name" value="Acid phosphatase/Vanadium-dependent haloperoxidase"/>
    <property type="match status" value="1"/>
</dbReference>
<dbReference type="FunCoup" id="K1WZ91">
    <property type="interactions" value="214"/>
</dbReference>
<accession>K1WZ91</accession>
<dbReference type="Proteomes" id="UP000006753">
    <property type="component" value="Unassembled WGS sequence"/>
</dbReference>
<comment type="similarity">
    <text evidence="2">Belongs to the PA-phosphatase related phosphoesterase family.</text>
</comment>
<organism evidence="9 10">
    <name type="scientific">Marssonina brunnea f. sp. multigermtubi (strain MB_m1)</name>
    <name type="common">Marssonina leaf spot fungus</name>
    <dbReference type="NCBI Taxonomy" id="1072389"/>
    <lineage>
        <taxon>Eukaryota</taxon>
        <taxon>Fungi</taxon>
        <taxon>Dikarya</taxon>
        <taxon>Ascomycota</taxon>
        <taxon>Pezizomycotina</taxon>
        <taxon>Leotiomycetes</taxon>
        <taxon>Helotiales</taxon>
        <taxon>Drepanopezizaceae</taxon>
        <taxon>Drepanopeziza</taxon>
    </lineage>
</organism>
<dbReference type="KEGG" id="mbe:MBM_08159"/>
<dbReference type="AlphaFoldDB" id="K1WZ91"/>
<dbReference type="EMBL" id="JH921448">
    <property type="protein sequence ID" value="EKD13958.1"/>
    <property type="molecule type" value="Genomic_DNA"/>
</dbReference>
<evidence type="ECO:0000256" key="7">
    <source>
        <dbReference type="SAM" id="Phobius"/>
    </source>
</evidence>
<dbReference type="STRING" id="1072389.K1WZ91"/>
<dbReference type="HOGENOM" id="CLU_021458_6_1_1"/>
<evidence type="ECO:0000256" key="6">
    <source>
        <dbReference type="SAM" id="MobiDB-lite"/>
    </source>
</evidence>
<evidence type="ECO:0000256" key="1">
    <source>
        <dbReference type="ARBA" id="ARBA00004141"/>
    </source>
</evidence>
<evidence type="ECO:0000256" key="5">
    <source>
        <dbReference type="ARBA" id="ARBA00023136"/>
    </source>
</evidence>
<feature type="transmembrane region" description="Helical" evidence="7">
    <location>
        <begin position="36"/>
        <end position="56"/>
    </location>
</feature>
<dbReference type="OrthoDB" id="10030083at2759"/>
<dbReference type="SMART" id="SM00014">
    <property type="entry name" value="acidPPc"/>
    <property type="match status" value="1"/>
</dbReference>
<dbReference type="PANTHER" id="PTHR10165:SF35">
    <property type="entry name" value="RE23632P"/>
    <property type="match status" value="1"/>
</dbReference>
<dbReference type="CDD" id="cd03390">
    <property type="entry name" value="PAP2_containing_1_like"/>
    <property type="match status" value="1"/>
</dbReference>
<feature type="domain" description="Phosphatidic acid phosphatase type 2/haloperoxidase" evidence="8">
    <location>
        <begin position="112"/>
        <end position="254"/>
    </location>
</feature>
<keyword evidence="5 7" id="KW-0472">Membrane</keyword>
<dbReference type="GO" id="GO:0006644">
    <property type="term" value="P:phospholipid metabolic process"/>
    <property type="evidence" value="ECO:0007669"/>
    <property type="project" value="EnsemblFungi"/>
</dbReference>
<dbReference type="GeneID" id="18764094"/>
<feature type="transmembrane region" description="Helical" evidence="7">
    <location>
        <begin position="183"/>
        <end position="202"/>
    </location>
</feature>
<dbReference type="eggNOG" id="KOG3030">
    <property type="taxonomic scope" value="Eukaryota"/>
</dbReference>
<dbReference type="InterPro" id="IPR036938">
    <property type="entry name" value="PAP2/HPO_sf"/>
</dbReference>
<dbReference type="GO" id="GO:0000329">
    <property type="term" value="C:fungal-type vacuole membrane"/>
    <property type="evidence" value="ECO:0007669"/>
    <property type="project" value="EnsemblFungi"/>
</dbReference>